<evidence type="ECO:0000256" key="1">
    <source>
        <dbReference type="ARBA" id="ARBA00004651"/>
    </source>
</evidence>
<reference evidence="9 10" key="1">
    <citation type="submission" date="2018-06" db="EMBL/GenBank/DDBJ databases">
        <title>Genomic Encyclopedia of Type Strains, Phase III (KMG-III): the genomes of soil and plant-associated and newly described type strains.</title>
        <authorList>
            <person name="Whitman W."/>
        </authorList>
    </citation>
    <scope>NUCLEOTIDE SEQUENCE [LARGE SCALE GENOMIC DNA]</scope>
    <source>
        <strain evidence="9 10">CECT 7646</strain>
    </source>
</reference>
<dbReference type="AlphaFoldDB" id="A0A318SF02"/>
<keyword evidence="2" id="KW-1003">Cell membrane</keyword>
<comment type="subcellular location">
    <subcellularLocation>
        <location evidence="1">Cell membrane</location>
        <topology evidence="1">Multi-pass membrane protein</topology>
    </subcellularLocation>
</comment>
<dbReference type="Proteomes" id="UP000247540">
    <property type="component" value="Unassembled WGS sequence"/>
</dbReference>
<evidence type="ECO:0000256" key="6">
    <source>
        <dbReference type="ARBA" id="ARBA00022989"/>
    </source>
</evidence>
<dbReference type="GO" id="GO:0005886">
    <property type="term" value="C:plasma membrane"/>
    <property type="evidence" value="ECO:0007669"/>
    <property type="project" value="UniProtKB-SubCell"/>
</dbReference>
<feature type="transmembrane region" description="Helical" evidence="8">
    <location>
        <begin position="253"/>
        <end position="281"/>
    </location>
</feature>
<feature type="transmembrane region" description="Helical" evidence="8">
    <location>
        <begin position="398"/>
        <end position="420"/>
    </location>
</feature>
<accession>A0A318SF02</accession>
<name>A0A318SF02_9BURK</name>
<dbReference type="GO" id="GO:0009103">
    <property type="term" value="P:lipopolysaccharide biosynthetic process"/>
    <property type="evidence" value="ECO:0007669"/>
    <property type="project" value="UniProtKB-ARBA"/>
</dbReference>
<feature type="transmembrane region" description="Helical" evidence="8">
    <location>
        <begin position="344"/>
        <end position="362"/>
    </location>
</feature>
<feature type="transmembrane region" description="Helical" evidence="8">
    <location>
        <begin position="432"/>
        <end position="449"/>
    </location>
</feature>
<evidence type="ECO:0000313" key="9">
    <source>
        <dbReference type="EMBL" id="PYE75099.1"/>
    </source>
</evidence>
<feature type="transmembrane region" description="Helical" evidence="8">
    <location>
        <begin position="221"/>
        <end position="241"/>
    </location>
</feature>
<keyword evidence="10" id="KW-1185">Reference proteome</keyword>
<keyword evidence="6 8" id="KW-1133">Transmembrane helix</keyword>
<dbReference type="EMBL" id="QJTC01000020">
    <property type="protein sequence ID" value="PYE75099.1"/>
    <property type="molecule type" value="Genomic_DNA"/>
</dbReference>
<evidence type="ECO:0000256" key="2">
    <source>
        <dbReference type="ARBA" id="ARBA00022475"/>
    </source>
</evidence>
<evidence type="ECO:0000256" key="4">
    <source>
        <dbReference type="ARBA" id="ARBA00022679"/>
    </source>
</evidence>
<feature type="transmembrane region" description="Helical" evidence="8">
    <location>
        <begin position="193"/>
        <end position="214"/>
    </location>
</feature>
<evidence type="ECO:0000313" key="10">
    <source>
        <dbReference type="Proteomes" id="UP000247540"/>
    </source>
</evidence>
<dbReference type="GO" id="GO:0016763">
    <property type="term" value="F:pentosyltransferase activity"/>
    <property type="evidence" value="ECO:0007669"/>
    <property type="project" value="TreeGrafter"/>
</dbReference>
<proteinExistence type="predicted"/>
<dbReference type="PANTHER" id="PTHR33908:SF11">
    <property type="entry name" value="MEMBRANE PROTEIN"/>
    <property type="match status" value="1"/>
</dbReference>
<keyword evidence="3" id="KW-0328">Glycosyltransferase</keyword>
<keyword evidence="7 8" id="KW-0472">Membrane</keyword>
<keyword evidence="5 8" id="KW-0812">Transmembrane</keyword>
<evidence type="ECO:0000256" key="5">
    <source>
        <dbReference type="ARBA" id="ARBA00022692"/>
    </source>
</evidence>
<evidence type="ECO:0000256" key="7">
    <source>
        <dbReference type="ARBA" id="ARBA00023136"/>
    </source>
</evidence>
<dbReference type="InterPro" id="IPR050297">
    <property type="entry name" value="LipidA_mod_glycosyltrf_83"/>
</dbReference>
<protein>
    <recommendedName>
        <fullName evidence="11">Dolichyl-phosphate-mannose-protein mannosyltransferase</fullName>
    </recommendedName>
</protein>
<feature type="transmembrane region" description="Helical" evidence="8">
    <location>
        <begin position="369"/>
        <end position="386"/>
    </location>
</feature>
<comment type="caution">
    <text evidence="9">The sequence shown here is derived from an EMBL/GenBank/DDBJ whole genome shotgun (WGS) entry which is preliminary data.</text>
</comment>
<keyword evidence="4" id="KW-0808">Transferase</keyword>
<feature type="transmembrane region" description="Helical" evidence="8">
    <location>
        <begin position="54"/>
        <end position="87"/>
    </location>
</feature>
<feature type="transmembrane region" description="Helical" evidence="8">
    <location>
        <begin position="99"/>
        <end position="119"/>
    </location>
</feature>
<evidence type="ECO:0008006" key="11">
    <source>
        <dbReference type="Google" id="ProtNLM"/>
    </source>
</evidence>
<gene>
    <name evidence="9" type="ORF">DFQ15_12052</name>
</gene>
<feature type="transmembrane region" description="Helical" evidence="8">
    <location>
        <begin position="288"/>
        <end position="305"/>
    </location>
</feature>
<evidence type="ECO:0000256" key="8">
    <source>
        <dbReference type="SAM" id="Phobius"/>
    </source>
</evidence>
<evidence type="ECO:0000256" key="3">
    <source>
        <dbReference type="ARBA" id="ARBA00022676"/>
    </source>
</evidence>
<organism evidence="9 10">
    <name type="scientific">Xylophilus ampelinus</name>
    <dbReference type="NCBI Taxonomy" id="54067"/>
    <lineage>
        <taxon>Bacteria</taxon>
        <taxon>Pseudomonadati</taxon>
        <taxon>Pseudomonadota</taxon>
        <taxon>Betaproteobacteria</taxon>
        <taxon>Burkholderiales</taxon>
        <taxon>Xylophilus</taxon>
    </lineage>
</organism>
<sequence length="584" mass="65688">MEIKYQFAAQHYLALLLFALVCQGYGRAASARTPLATLSDAVLRGTLELALGTGVVICLLQIAGAVGALLPVVICGIGIVGLVLALWQLRIPSAQSWKWPHWGSWIVLLVATSTMVYPLRIPLAWDELAYHLPHAREWAEQGRLQINASIRYAWFPYNYDLLYAAALSVYDDVMPHLLHGYAGWLTAVLVHRWTMSIAGRAAACAASVFWLLLAQAEFATAYVDMGLALFVCAAFVVLHLWREAIAERRLLYMASFLLGVAIGSKYQGLTFLPLFAGVVVLADRRRGTWLRSAAFVAIACVYWYARNALMTGDPFHPLGGRIFGFTEWNAGDYAAQLSDIKANFGWPPACLLLAAAAPLLAWRNHRAGRIWATAAFSAYAMLVWVFTSHYPRYLLPAYPALCVLTGAVLWASVSTAWARIERERFAFFHRGYGWRAVQLVVLVAVLVVAQRRYHFKGDYEWSLVSPTVAERHAALKDNLPRYGGVLAYLREHPARRIYQMNLEAVLYYLPRPVMGDHFGPWRYRDYAQLAPQPLAERLQREGFDTLVVSLHENSLSTSPDLSRYFDRVYADSDMHVYKIRSHVR</sequence>
<dbReference type="PANTHER" id="PTHR33908">
    <property type="entry name" value="MANNOSYLTRANSFERASE YKCB-RELATED"/>
    <property type="match status" value="1"/>
</dbReference>